<dbReference type="InterPro" id="IPR029033">
    <property type="entry name" value="His_PPase_superfam"/>
</dbReference>
<evidence type="ECO:0000313" key="2">
    <source>
        <dbReference type="WBParaSite" id="Pan_g1529.t1"/>
    </source>
</evidence>
<evidence type="ECO:0000313" key="1">
    <source>
        <dbReference type="Proteomes" id="UP000492821"/>
    </source>
</evidence>
<protein>
    <submittedName>
        <fullName evidence="2">GCV_T domain-containing protein</fullName>
    </submittedName>
</protein>
<sequence length="295" mass="33332">MEAHPDTLDENLWIRGTYPDFEEVKVGYRNNHVFIITAGQTLKDVFPDWVKQTQLCKSQYTPNDANFCSKIPRREFLNAAYEVDPPLTQFGQHLAIVIGKKLKTYKIKPTKVISGPSLQCLETAAYLGCIFENYSSTSIEPGLWGEFKSVDSGFLLTKREAIKSGLDLNKHYKPKVDLDKADPGNWRDWQLRTVHIFEELLDENDGNVLFIVDQLTAKTLLTHVIYGHSTFKSEEAFLNLESISKGVCVAISRGGQDKQQKLSLSKNLFPGCTSTLGQIGVDYDRLDNDVYTIVD</sequence>
<reference evidence="1" key="1">
    <citation type="journal article" date="2013" name="Genetics">
        <title>The draft genome and transcriptome of Panagrellus redivivus are shaped by the harsh demands of a free-living lifestyle.</title>
        <authorList>
            <person name="Srinivasan J."/>
            <person name="Dillman A.R."/>
            <person name="Macchietto M.G."/>
            <person name="Heikkinen L."/>
            <person name="Lakso M."/>
            <person name="Fracchia K.M."/>
            <person name="Antoshechkin I."/>
            <person name="Mortazavi A."/>
            <person name="Wong G."/>
            <person name="Sternberg P.W."/>
        </authorList>
    </citation>
    <scope>NUCLEOTIDE SEQUENCE [LARGE SCALE GENOMIC DNA]</scope>
    <source>
        <strain evidence="1">MT8872</strain>
    </source>
</reference>
<dbReference type="GO" id="GO:0016791">
    <property type="term" value="F:phosphatase activity"/>
    <property type="evidence" value="ECO:0007669"/>
    <property type="project" value="UniProtKB-ARBA"/>
</dbReference>
<proteinExistence type="predicted"/>
<accession>A0A7E4ZSR2</accession>
<dbReference type="Gene3D" id="3.40.50.1240">
    <property type="entry name" value="Phosphoglycerate mutase-like"/>
    <property type="match status" value="1"/>
</dbReference>
<dbReference type="WBParaSite" id="Pan_g1529.t1">
    <property type="protein sequence ID" value="Pan_g1529.t1"/>
    <property type="gene ID" value="Pan_g1529"/>
</dbReference>
<reference evidence="2" key="2">
    <citation type="submission" date="2020-10" db="UniProtKB">
        <authorList>
            <consortium name="WormBaseParasite"/>
        </authorList>
    </citation>
    <scope>IDENTIFICATION</scope>
</reference>
<organism evidence="1 2">
    <name type="scientific">Panagrellus redivivus</name>
    <name type="common">Microworm</name>
    <dbReference type="NCBI Taxonomy" id="6233"/>
    <lineage>
        <taxon>Eukaryota</taxon>
        <taxon>Metazoa</taxon>
        <taxon>Ecdysozoa</taxon>
        <taxon>Nematoda</taxon>
        <taxon>Chromadorea</taxon>
        <taxon>Rhabditida</taxon>
        <taxon>Tylenchina</taxon>
        <taxon>Panagrolaimomorpha</taxon>
        <taxon>Panagrolaimoidea</taxon>
        <taxon>Panagrolaimidae</taxon>
        <taxon>Panagrellus</taxon>
    </lineage>
</organism>
<keyword evidence="1" id="KW-1185">Reference proteome</keyword>
<dbReference type="Proteomes" id="UP000492821">
    <property type="component" value="Unassembled WGS sequence"/>
</dbReference>
<name>A0A7E4ZSR2_PANRE</name>
<dbReference type="AlphaFoldDB" id="A0A7E4ZSR2"/>
<dbReference type="SUPFAM" id="SSF53254">
    <property type="entry name" value="Phosphoglycerate mutase-like"/>
    <property type="match status" value="1"/>
</dbReference>